<dbReference type="Gene3D" id="2.40.30.170">
    <property type="match status" value="1"/>
</dbReference>
<evidence type="ECO:0000259" key="4">
    <source>
        <dbReference type="Pfam" id="PF25917"/>
    </source>
</evidence>
<accession>A0A1V4AZ45</accession>
<proteinExistence type="inferred from homology"/>
<dbReference type="RefSeq" id="WP_078219169.1">
    <property type="nucleotide sequence ID" value="NZ_MUXZ01000036.1"/>
</dbReference>
<organism evidence="6 7">
    <name type="scientific">Canicola haemoglobinophilus</name>
    <dbReference type="NCBI Taxonomy" id="733"/>
    <lineage>
        <taxon>Bacteria</taxon>
        <taxon>Pseudomonadati</taxon>
        <taxon>Pseudomonadota</taxon>
        <taxon>Gammaproteobacteria</taxon>
        <taxon>Pasteurellales</taxon>
        <taxon>Pasteurellaceae</taxon>
        <taxon>Canicola</taxon>
    </lineage>
</organism>
<dbReference type="GO" id="GO:1990281">
    <property type="term" value="C:efflux pump complex"/>
    <property type="evidence" value="ECO:0007669"/>
    <property type="project" value="TreeGrafter"/>
</dbReference>
<feature type="domain" description="CusB-like beta-barrel" evidence="5">
    <location>
        <begin position="214"/>
        <end position="287"/>
    </location>
</feature>
<dbReference type="InterPro" id="IPR058792">
    <property type="entry name" value="Beta-barrel_RND_2"/>
</dbReference>
<dbReference type="Gene3D" id="1.10.287.470">
    <property type="entry name" value="Helix hairpin bin"/>
    <property type="match status" value="1"/>
</dbReference>
<evidence type="ECO:0000259" key="3">
    <source>
        <dbReference type="Pfam" id="PF25876"/>
    </source>
</evidence>
<reference evidence="6 7" key="1">
    <citation type="submission" date="2018-06" db="EMBL/GenBank/DDBJ databases">
        <authorList>
            <consortium name="Pathogen Informatics"/>
            <person name="Doyle S."/>
        </authorList>
    </citation>
    <scope>NUCLEOTIDE SEQUENCE [LARGE SCALE GENOMIC DNA]</scope>
    <source>
        <strain evidence="6 7">NCTC1659</strain>
    </source>
</reference>
<evidence type="ECO:0000256" key="1">
    <source>
        <dbReference type="ARBA" id="ARBA00009477"/>
    </source>
</evidence>
<dbReference type="AlphaFoldDB" id="A0A1V4AZ45"/>
<feature type="domain" description="Multidrug resistance protein MdtA-like alpha-helical hairpin" evidence="3">
    <location>
        <begin position="117"/>
        <end position="177"/>
    </location>
</feature>
<dbReference type="Pfam" id="PF25917">
    <property type="entry name" value="BSH_RND"/>
    <property type="match status" value="1"/>
</dbReference>
<dbReference type="FunFam" id="2.40.30.170:FF:000010">
    <property type="entry name" value="Efflux RND transporter periplasmic adaptor subunit"/>
    <property type="match status" value="1"/>
</dbReference>
<dbReference type="Pfam" id="PF25876">
    <property type="entry name" value="HH_MFP_RND"/>
    <property type="match status" value="1"/>
</dbReference>
<keyword evidence="2" id="KW-0175">Coiled coil</keyword>
<feature type="coiled-coil region" evidence="2">
    <location>
        <begin position="145"/>
        <end position="172"/>
    </location>
</feature>
<evidence type="ECO:0000313" key="7">
    <source>
        <dbReference type="Proteomes" id="UP000254329"/>
    </source>
</evidence>
<dbReference type="Gene3D" id="2.40.420.20">
    <property type="match status" value="1"/>
</dbReference>
<dbReference type="InterPro" id="IPR006143">
    <property type="entry name" value="RND_pump_MFP"/>
</dbReference>
<dbReference type="Pfam" id="PF25954">
    <property type="entry name" value="Beta-barrel_RND_2"/>
    <property type="match status" value="1"/>
</dbReference>
<feature type="domain" description="Multidrug resistance protein MdtA-like barrel-sandwich hybrid" evidence="4">
    <location>
        <begin position="84"/>
        <end position="202"/>
    </location>
</feature>
<dbReference type="NCBIfam" id="TIGR01730">
    <property type="entry name" value="RND_mfp"/>
    <property type="match status" value="1"/>
</dbReference>
<dbReference type="Proteomes" id="UP000254329">
    <property type="component" value="Unassembled WGS sequence"/>
</dbReference>
<dbReference type="Gene3D" id="2.40.50.100">
    <property type="match status" value="1"/>
</dbReference>
<dbReference type="EMBL" id="UGHF01000001">
    <property type="protein sequence ID" value="STO58969.1"/>
    <property type="molecule type" value="Genomic_DNA"/>
</dbReference>
<gene>
    <name evidence="6" type="primary">ttgA</name>
    <name evidence="6" type="ORF">NCTC1659_00190</name>
</gene>
<keyword evidence="7" id="KW-1185">Reference proteome</keyword>
<dbReference type="GO" id="GO:0015562">
    <property type="term" value="F:efflux transmembrane transporter activity"/>
    <property type="evidence" value="ECO:0007669"/>
    <property type="project" value="TreeGrafter"/>
</dbReference>
<dbReference type="PANTHER" id="PTHR30469">
    <property type="entry name" value="MULTIDRUG RESISTANCE PROTEIN MDTA"/>
    <property type="match status" value="1"/>
</dbReference>
<sequence length="404" mass="43795">MSNQTHVKPKRSHMFFLKLILGVIVLLFAVMIGLKVVSGMIVSKMIASMPEKTTPVTAITVEPTSWTPVIETTGLVRPNQGAVLSAQTPGAVAKVFIQSGQVVKKGDVLVELDSSVEQANLQASEAKLATTKQIYQRYLNLYKTKSVSQQELDNAKANYDALVANISALKAAIERRKIVAPFDGIAGIVKVNVGQYVNVGTPIVRVEDTSSMKVDFSVAQNELENLFIGQKVTATSDARLGETFAAKITALEPAVNAATGLIDVQATFEGADSHKLLSGMFTRLRVALTTERDQIVVPQVAISYNMYGESSYVLTALSDEDKQKLLDNEKFAYKDKIDNVYRVKQTTVFTKDRQGIYAQLKGQDIKAGDKIVVGGQQGIANGSLVVVVDKEIIGTQQPAKKTNL</sequence>
<dbReference type="STRING" id="733.B0186_09680"/>
<dbReference type="InterPro" id="IPR058624">
    <property type="entry name" value="MdtA-like_HH"/>
</dbReference>
<evidence type="ECO:0000259" key="5">
    <source>
        <dbReference type="Pfam" id="PF25954"/>
    </source>
</evidence>
<evidence type="ECO:0000256" key="2">
    <source>
        <dbReference type="SAM" id="Coils"/>
    </source>
</evidence>
<evidence type="ECO:0000313" key="6">
    <source>
        <dbReference type="EMBL" id="STO58969.1"/>
    </source>
</evidence>
<dbReference type="PANTHER" id="PTHR30469:SF11">
    <property type="entry name" value="BLL4320 PROTEIN"/>
    <property type="match status" value="1"/>
</dbReference>
<comment type="similarity">
    <text evidence="1">Belongs to the membrane fusion protein (MFP) (TC 8.A.1) family.</text>
</comment>
<name>A0A1V4AZ45_9PAST</name>
<protein>
    <submittedName>
        <fullName evidence="6">Membrane fusion protein</fullName>
    </submittedName>
</protein>
<dbReference type="InterPro" id="IPR058625">
    <property type="entry name" value="MdtA-like_BSH"/>
</dbReference>
<dbReference type="SUPFAM" id="SSF111369">
    <property type="entry name" value="HlyD-like secretion proteins"/>
    <property type="match status" value="1"/>
</dbReference>